<evidence type="ECO:0000313" key="4">
    <source>
        <dbReference type="Proteomes" id="UP000238034"/>
    </source>
</evidence>
<keyword evidence="4" id="KW-1185">Reference proteome</keyword>
<dbReference type="SUPFAM" id="SSF51730">
    <property type="entry name" value="FAD-linked oxidoreductase"/>
    <property type="match status" value="1"/>
</dbReference>
<dbReference type="PANTHER" id="PTHR13914">
    <property type="entry name" value="PROLINE OXIDASE"/>
    <property type="match status" value="1"/>
</dbReference>
<organism evidence="3 4">
    <name type="scientific">Arcticibacter pallidicorallinus</name>
    <dbReference type="NCBI Taxonomy" id="1259464"/>
    <lineage>
        <taxon>Bacteria</taxon>
        <taxon>Pseudomonadati</taxon>
        <taxon>Bacteroidota</taxon>
        <taxon>Sphingobacteriia</taxon>
        <taxon>Sphingobacteriales</taxon>
        <taxon>Sphingobacteriaceae</taxon>
        <taxon>Arcticibacter</taxon>
    </lineage>
</organism>
<reference evidence="3 4" key="1">
    <citation type="submission" date="2018-03" db="EMBL/GenBank/DDBJ databases">
        <title>Genomic Encyclopedia of Type Strains, Phase III (KMG-III): the genomes of soil and plant-associated and newly described type strains.</title>
        <authorList>
            <person name="Whitman W."/>
        </authorList>
    </citation>
    <scope>NUCLEOTIDE SEQUENCE [LARGE SCALE GENOMIC DNA]</scope>
    <source>
        <strain evidence="3 4">CGMCC 1.9313</strain>
    </source>
</reference>
<dbReference type="GO" id="GO:0004657">
    <property type="term" value="F:proline dehydrogenase activity"/>
    <property type="evidence" value="ECO:0007669"/>
    <property type="project" value="InterPro"/>
</dbReference>
<accession>A0A2T0U0U5</accession>
<evidence type="ECO:0000256" key="1">
    <source>
        <dbReference type="ARBA" id="ARBA00023002"/>
    </source>
</evidence>
<keyword evidence="1" id="KW-0560">Oxidoreductase</keyword>
<sequence length="402" mass="45129">MITPSDNSFKTNNEIPDFSNTQIAFQGKSNNFLNKSYWLFKAMSSPALTKVGMRVLTSLLSAGLPIIPLIRKTIFAQFCGGETVAECEATINSLAKNGVGTILDYSVEGEQQERSFIETTEEILSVIRKSKDDKRIPLAVFKPTGLGRFDLYAKVTARQTLTVAEQAEYFKVKARFNQICKLAHDMEMPVMIDAEESWIQGAIDDIALDMMRMYNRDKTVIYNTYQLYRSDKLASLKADIYLAATDEFNLGAKLVRGAYMEKERERAIAKGYPSPIHKDKASTDADFDEAIHFCMEHVTNVSFVLGTHNEQSCALLCSLMQSSNMQRNTSSVYFAQLLGMSDHLSNNLAHGGYNVTKYVPYGPVKAVLPYLFRRAEENTSIAGQTGRELSLIRAEKKRRKVS</sequence>
<feature type="domain" description="Proline dehydrogenase" evidence="2">
    <location>
        <begin position="88"/>
        <end position="385"/>
    </location>
</feature>
<evidence type="ECO:0000313" key="3">
    <source>
        <dbReference type="EMBL" id="PRY51547.1"/>
    </source>
</evidence>
<comment type="caution">
    <text evidence="3">The sequence shown here is derived from an EMBL/GenBank/DDBJ whole genome shotgun (WGS) entry which is preliminary data.</text>
</comment>
<dbReference type="InterPro" id="IPR002872">
    <property type="entry name" value="Proline_DH_dom"/>
</dbReference>
<dbReference type="InterPro" id="IPR015659">
    <property type="entry name" value="Proline_oxidase"/>
</dbReference>
<name>A0A2T0U0U5_9SPHI</name>
<dbReference type="AlphaFoldDB" id="A0A2T0U0U5"/>
<evidence type="ECO:0000259" key="2">
    <source>
        <dbReference type="Pfam" id="PF01619"/>
    </source>
</evidence>
<dbReference type="Proteomes" id="UP000238034">
    <property type="component" value="Unassembled WGS sequence"/>
</dbReference>
<dbReference type="Pfam" id="PF01619">
    <property type="entry name" value="Pro_dh"/>
    <property type="match status" value="1"/>
</dbReference>
<dbReference type="Gene3D" id="3.20.20.220">
    <property type="match status" value="1"/>
</dbReference>
<proteinExistence type="predicted"/>
<protein>
    <submittedName>
        <fullName evidence="3">L-proline dehydrogenase</fullName>
    </submittedName>
</protein>
<dbReference type="GO" id="GO:0071949">
    <property type="term" value="F:FAD binding"/>
    <property type="evidence" value="ECO:0007669"/>
    <property type="project" value="TreeGrafter"/>
</dbReference>
<gene>
    <name evidence="3" type="ORF">B0I27_107134</name>
</gene>
<dbReference type="InterPro" id="IPR029041">
    <property type="entry name" value="FAD-linked_oxidoreductase-like"/>
</dbReference>
<dbReference type="OrthoDB" id="1401444at2"/>
<dbReference type="PANTHER" id="PTHR13914:SF0">
    <property type="entry name" value="PROLINE DEHYDROGENASE 1, MITOCHONDRIAL"/>
    <property type="match status" value="1"/>
</dbReference>
<dbReference type="EMBL" id="PVTH01000007">
    <property type="protein sequence ID" value="PRY51547.1"/>
    <property type="molecule type" value="Genomic_DNA"/>
</dbReference>
<dbReference type="GO" id="GO:0010133">
    <property type="term" value="P:L-proline catabolic process to L-glutamate"/>
    <property type="evidence" value="ECO:0007669"/>
    <property type="project" value="TreeGrafter"/>
</dbReference>
<dbReference type="RefSeq" id="WP_106293892.1">
    <property type="nucleotide sequence ID" value="NZ_PVTH01000007.1"/>
</dbReference>